<dbReference type="AlphaFoldDB" id="Q8NSY1"/>
<feature type="compositionally biased region" description="Polar residues" evidence="1">
    <location>
        <begin position="179"/>
        <end position="188"/>
    </location>
</feature>
<feature type="chain" id="PRO_5004314483" evidence="3">
    <location>
        <begin position="37"/>
        <end position="358"/>
    </location>
</feature>
<dbReference type="BioCyc" id="CORYNE:G18NG-10096-MONOMER"/>
<keyword evidence="3" id="KW-0732">Signal</keyword>
<keyword evidence="2" id="KW-0812">Transmembrane</keyword>
<evidence type="ECO:0000313" key="5">
    <source>
        <dbReference type="Proteomes" id="UP000000582"/>
    </source>
</evidence>
<dbReference type="PATRIC" id="fig|196627.13.peg.528"/>
<evidence type="ECO:0000256" key="3">
    <source>
        <dbReference type="SAM" id="SignalP"/>
    </source>
</evidence>
<feature type="transmembrane region" description="Helical" evidence="2">
    <location>
        <begin position="329"/>
        <end position="351"/>
    </location>
</feature>
<reference evidence="5" key="1">
    <citation type="journal article" date="2003" name="Appl. Microbiol. Biotechnol.">
        <title>The Corynebacterium glutamicum genome: features and impacts on biotechnological processes.</title>
        <authorList>
            <person name="Ikeda M."/>
            <person name="Nakagawa S."/>
        </authorList>
    </citation>
    <scope>NUCLEOTIDE SEQUENCE [LARGE SCALE GENOMIC DNA]</scope>
    <source>
        <strain evidence="5">ATCC 13032 / DSM 20300 / BCRC 11384 / JCM 1318 / LMG 3730 / NCIMB 10025</strain>
    </source>
</reference>
<organism evidence="4 5">
    <name type="scientific">Corynebacterium glutamicum (strain ATCC 13032 / DSM 20300 / JCM 1318 / BCRC 11384 / CCUG 27702 / LMG 3730 / NBRC 12168 / NCIMB 10025 / NRRL B-2784 / 534)</name>
    <dbReference type="NCBI Taxonomy" id="196627"/>
    <lineage>
        <taxon>Bacteria</taxon>
        <taxon>Bacillati</taxon>
        <taxon>Actinomycetota</taxon>
        <taxon>Actinomycetes</taxon>
        <taxon>Mycobacteriales</taxon>
        <taxon>Corynebacteriaceae</taxon>
        <taxon>Corynebacterium</taxon>
    </lineage>
</organism>
<accession>Q8NSY1</accession>
<dbReference type="STRING" id="196627.cg0624"/>
<sequence>MMSRTSTFHLSLKSFAAAVALWIVLAISPWVPSAHALTTPCEDDQVTVMVEGNTIGCADAGGNGYQTLLDAGFDVETTVQFPEFLCRINDFPGPDVDDCMTASPAEAYWSYWHAPLGGDEWEYSNLGAFLYYPKPGTVEAWYWGDTDRPGAIPVSKSQAELGLDSADPDYKIDFDPNDFITTTPTSESPIADLGGDEEPTETTEAPIAGAGAGSARGQAAEPTAEVNPENPNEVLVYQDSEGNSITKGQYENLVAAAAAKTTAAVQAPAGAGEANSQPQATAVAEAPEVDPMTTQVLMAPAGQDGDVMAEGSTQQTYATGTVDSSAQGWIIGLTLAVISLVSASAVAAWAIRRSEVQG</sequence>
<dbReference type="HOGENOM" id="CLU_896335_0_0_11"/>
<evidence type="ECO:0000313" key="4">
    <source>
        <dbReference type="EMBL" id="BAB97927.1"/>
    </source>
</evidence>
<feature type="compositionally biased region" description="Low complexity" evidence="1">
    <location>
        <begin position="202"/>
        <end position="220"/>
    </location>
</feature>
<keyword evidence="2" id="KW-1133">Transmembrane helix</keyword>
<dbReference type="KEGG" id="cgl:Cgl0534"/>
<protein>
    <submittedName>
        <fullName evidence="4">Hypothetical membrane protein</fullName>
    </submittedName>
</protein>
<dbReference type="Proteomes" id="UP000000582">
    <property type="component" value="Chromosome"/>
</dbReference>
<dbReference type="eggNOG" id="COG1657">
    <property type="taxonomic scope" value="Bacteria"/>
</dbReference>
<accession>Q6M7L4</accession>
<name>Q8NSY1_CORGL</name>
<dbReference type="KEGG" id="cgb:cg0624"/>
<dbReference type="EMBL" id="BA000036">
    <property type="protein sequence ID" value="BAB97927.1"/>
    <property type="molecule type" value="Genomic_DNA"/>
</dbReference>
<evidence type="ECO:0000256" key="2">
    <source>
        <dbReference type="SAM" id="Phobius"/>
    </source>
</evidence>
<keyword evidence="2" id="KW-0472">Membrane</keyword>
<evidence type="ECO:0000256" key="1">
    <source>
        <dbReference type="SAM" id="MobiDB-lite"/>
    </source>
</evidence>
<feature type="region of interest" description="Disordered" evidence="1">
    <location>
        <begin position="179"/>
        <end position="230"/>
    </location>
</feature>
<gene>
    <name evidence="4" type="ordered locus">Cgl0534</name>
</gene>
<keyword evidence="5" id="KW-1185">Reference proteome</keyword>
<proteinExistence type="predicted"/>
<dbReference type="OrthoDB" id="4401005at2"/>
<feature type="signal peptide" evidence="3">
    <location>
        <begin position="1"/>
        <end position="36"/>
    </location>
</feature>